<dbReference type="SUPFAM" id="SSF50129">
    <property type="entry name" value="GroES-like"/>
    <property type="match status" value="1"/>
</dbReference>
<dbReference type="InterPro" id="IPR013154">
    <property type="entry name" value="ADH-like_N"/>
</dbReference>
<dbReference type="GO" id="GO:0070402">
    <property type="term" value="F:NADPH binding"/>
    <property type="evidence" value="ECO:0007669"/>
    <property type="project" value="TreeGrafter"/>
</dbReference>
<feature type="domain" description="Enoyl reductase (ER)" evidence="3">
    <location>
        <begin position="10"/>
        <end position="321"/>
    </location>
</feature>
<evidence type="ECO:0000313" key="4">
    <source>
        <dbReference type="EMBL" id="MBL0421914.1"/>
    </source>
</evidence>
<dbReference type="GO" id="GO:0016651">
    <property type="term" value="F:oxidoreductase activity, acting on NAD(P)H"/>
    <property type="evidence" value="ECO:0007669"/>
    <property type="project" value="TreeGrafter"/>
</dbReference>
<comment type="caution">
    <text evidence="4">The sequence shown here is derived from an EMBL/GenBank/DDBJ whole genome shotgun (WGS) entry which is preliminary data.</text>
</comment>
<dbReference type="Gene3D" id="3.90.180.10">
    <property type="entry name" value="Medium-chain alcohol dehydrogenases, catalytic domain"/>
    <property type="match status" value="1"/>
</dbReference>
<sequence>MNAVIPTAGGGPEVLDLRQVNVSTPQAGEVLIRVAFAGINRHDVGQRKRGHPPAGATPILGLEVAGEVVAIGPGVAQDLLGRRVCALVNGGGYADYCLAEAALCLDVPAGMPLEHAAAVPEGLFTFWFNVVTLGGLTAGKWLLVHGGSSGVGSLGIQVAKWLGARVITTSGTEEKCRACLALGADHALNYRTADFEAEAMKFTDGRGVDVILDMVGGLYAQKNVDTLAMDGHLVHLTHANGPEFKVALSSIIRKRAVVTGSLMRGLESDKKHALARELRESVWPDVAGRIKPLVHSVYPLAEVRAAHALMDSGEQSGKVLLRP</sequence>
<dbReference type="Pfam" id="PF08240">
    <property type="entry name" value="ADH_N"/>
    <property type="match status" value="1"/>
</dbReference>
<dbReference type="PANTHER" id="PTHR48106:SF8">
    <property type="entry name" value="OS02G0805600 PROTEIN"/>
    <property type="match status" value="1"/>
</dbReference>
<dbReference type="AlphaFoldDB" id="A0A936ZI90"/>
<dbReference type="InterPro" id="IPR013149">
    <property type="entry name" value="ADH-like_C"/>
</dbReference>
<dbReference type="PANTHER" id="PTHR48106">
    <property type="entry name" value="QUINONE OXIDOREDUCTASE PIG3-RELATED"/>
    <property type="match status" value="1"/>
</dbReference>
<evidence type="ECO:0000256" key="2">
    <source>
        <dbReference type="ARBA" id="ARBA00023002"/>
    </source>
</evidence>
<keyword evidence="5" id="KW-1185">Reference proteome</keyword>
<protein>
    <submittedName>
        <fullName evidence="4">NAD(P)H-quinone oxidoreductase</fullName>
    </submittedName>
</protein>
<dbReference type="EMBL" id="JAEQNA010000006">
    <property type="protein sequence ID" value="MBL0421914.1"/>
    <property type="molecule type" value="Genomic_DNA"/>
</dbReference>
<dbReference type="SMART" id="SM00829">
    <property type="entry name" value="PKS_ER"/>
    <property type="match status" value="1"/>
</dbReference>
<name>A0A936ZI90_9BURK</name>
<organism evidence="4 5">
    <name type="scientific">Ramlibacter aurantiacus</name>
    <dbReference type="NCBI Taxonomy" id="2801330"/>
    <lineage>
        <taxon>Bacteria</taxon>
        <taxon>Pseudomonadati</taxon>
        <taxon>Pseudomonadota</taxon>
        <taxon>Betaproteobacteria</taxon>
        <taxon>Burkholderiales</taxon>
        <taxon>Comamonadaceae</taxon>
        <taxon>Ramlibacter</taxon>
    </lineage>
</organism>
<evidence type="ECO:0000259" key="3">
    <source>
        <dbReference type="SMART" id="SM00829"/>
    </source>
</evidence>
<dbReference type="Proteomes" id="UP000613011">
    <property type="component" value="Unassembled WGS sequence"/>
</dbReference>
<dbReference type="InterPro" id="IPR036291">
    <property type="entry name" value="NAD(P)-bd_dom_sf"/>
</dbReference>
<evidence type="ECO:0000313" key="5">
    <source>
        <dbReference type="Proteomes" id="UP000613011"/>
    </source>
</evidence>
<accession>A0A936ZI90</accession>
<keyword evidence="2" id="KW-0560">Oxidoreductase</keyword>
<dbReference type="SUPFAM" id="SSF51735">
    <property type="entry name" value="NAD(P)-binding Rossmann-fold domains"/>
    <property type="match status" value="1"/>
</dbReference>
<dbReference type="InterPro" id="IPR011032">
    <property type="entry name" value="GroES-like_sf"/>
</dbReference>
<keyword evidence="1" id="KW-0521">NADP</keyword>
<dbReference type="InterPro" id="IPR014189">
    <property type="entry name" value="Quinone_OxRdtase_PIG3"/>
</dbReference>
<dbReference type="Pfam" id="PF00107">
    <property type="entry name" value="ADH_zinc_N"/>
    <property type="match status" value="1"/>
</dbReference>
<reference evidence="4" key="1">
    <citation type="submission" date="2021-01" db="EMBL/GenBank/DDBJ databases">
        <title>Ramlibacter sp. strain AW1 16S ribosomal RNA gene Genome sequencing and assembly.</title>
        <authorList>
            <person name="Kang M."/>
        </authorList>
    </citation>
    <scope>NUCLEOTIDE SEQUENCE</scope>
    <source>
        <strain evidence="4">AW1</strain>
    </source>
</reference>
<gene>
    <name evidence="4" type="ORF">JI739_16310</name>
</gene>
<dbReference type="CDD" id="cd05276">
    <property type="entry name" value="p53_inducible_oxidoreductase"/>
    <property type="match status" value="1"/>
</dbReference>
<dbReference type="InterPro" id="IPR020843">
    <property type="entry name" value="ER"/>
</dbReference>
<proteinExistence type="predicted"/>
<evidence type="ECO:0000256" key="1">
    <source>
        <dbReference type="ARBA" id="ARBA00022857"/>
    </source>
</evidence>
<dbReference type="Gene3D" id="3.40.50.720">
    <property type="entry name" value="NAD(P)-binding Rossmann-like Domain"/>
    <property type="match status" value="1"/>
</dbReference>
<dbReference type="NCBIfam" id="TIGR02824">
    <property type="entry name" value="quinone_pig3"/>
    <property type="match status" value="1"/>
</dbReference>